<protein>
    <submittedName>
        <fullName evidence="2">Uncharacterized protein</fullName>
    </submittedName>
</protein>
<evidence type="ECO:0000256" key="1">
    <source>
        <dbReference type="SAM" id="MobiDB-lite"/>
    </source>
</evidence>
<comment type="caution">
    <text evidence="2">The sequence shown here is derived from an EMBL/GenBank/DDBJ whole genome shotgun (WGS) entry which is preliminary data.</text>
</comment>
<gene>
    <name evidence="2" type="ORF">LCGC14_0481540</name>
</gene>
<reference evidence="2" key="1">
    <citation type="journal article" date="2015" name="Nature">
        <title>Complex archaea that bridge the gap between prokaryotes and eukaryotes.</title>
        <authorList>
            <person name="Spang A."/>
            <person name="Saw J.H."/>
            <person name="Jorgensen S.L."/>
            <person name="Zaremba-Niedzwiedzka K."/>
            <person name="Martijn J."/>
            <person name="Lind A.E."/>
            <person name="van Eijk R."/>
            <person name="Schleper C."/>
            <person name="Guy L."/>
            <person name="Ettema T.J."/>
        </authorList>
    </citation>
    <scope>NUCLEOTIDE SEQUENCE</scope>
</reference>
<dbReference type="AlphaFoldDB" id="A0A0F9SEH3"/>
<accession>A0A0F9SEH3</accession>
<evidence type="ECO:0000313" key="2">
    <source>
        <dbReference type="EMBL" id="KKN65434.1"/>
    </source>
</evidence>
<sequence>MAGKNAQTDKDKGKEEVKGQGRAVVLPNGERRIDYIRNGYYNAKTGLHGEAQKSRVDIKNAINDMLKKAGPEFGEIMYQIVFSATKTDKDPRVTAKEKLAASAKAGDDKGAETK</sequence>
<feature type="compositionally biased region" description="Basic and acidic residues" evidence="1">
    <location>
        <begin position="7"/>
        <end position="19"/>
    </location>
</feature>
<proteinExistence type="predicted"/>
<feature type="region of interest" description="Disordered" evidence="1">
    <location>
        <begin position="1"/>
        <end position="24"/>
    </location>
</feature>
<organism evidence="2">
    <name type="scientific">marine sediment metagenome</name>
    <dbReference type="NCBI Taxonomy" id="412755"/>
    <lineage>
        <taxon>unclassified sequences</taxon>
        <taxon>metagenomes</taxon>
        <taxon>ecological metagenomes</taxon>
    </lineage>
</organism>
<name>A0A0F9SEH3_9ZZZZ</name>
<dbReference type="EMBL" id="LAZR01000524">
    <property type="protein sequence ID" value="KKN65434.1"/>
    <property type="molecule type" value="Genomic_DNA"/>
</dbReference>